<keyword evidence="3" id="KW-1185">Reference proteome</keyword>
<proteinExistence type="predicted"/>
<reference evidence="2 3" key="1">
    <citation type="submission" date="2024-04" db="EMBL/GenBank/DDBJ databases">
        <title>Novel species of the genus Ideonella isolated from streams.</title>
        <authorList>
            <person name="Lu H."/>
        </authorList>
    </citation>
    <scope>NUCLEOTIDE SEQUENCE [LARGE SCALE GENOMIC DNA]</scope>
    <source>
        <strain evidence="2 3">LYT19W</strain>
    </source>
</reference>
<dbReference type="PANTHER" id="PTHR30399:SF1">
    <property type="entry name" value="UTP PYROPHOSPHATASE"/>
    <property type="match status" value="1"/>
</dbReference>
<dbReference type="CDD" id="cd07344">
    <property type="entry name" value="M48_yhfN_like"/>
    <property type="match status" value="1"/>
</dbReference>
<sequence length="315" mass="34929">MASGRPSNAAHQMSLFDLIDTVFPSAPAAPAASVAPAMAPTPVTERAPIRPPAPVAVAAPVASAEYRHAEADREIRLGDCLVAYRLRRARRRSIGFAISTEGLTVSAPRWVGVGDIDQALRDKSGWILRKLSEQRDRARRIDAARVEWRDGTSLPYLGDTLIVVLDPRVAGVHLNTDAEGLPGVPQRTLHVGLPQSAEPAQIRDAVQSWMQRQARTLFEQRCQYFAEQLGVRMTRLRLSSAQTRWGSASADGSIRLNWRLVHFGLPVIDYVVAHELAHLREMNHSPAFWDVVRSVIPDLDQRKAQLREPTLPLFD</sequence>
<dbReference type="PANTHER" id="PTHR30399">
    <property type="entry name" value="UNCHARACTERIZED PROTEIN YGJP"/>
    <property type="match status" value="1"/>
</dbReference>
<evidence type="ECO:0000313" key="2">
    <source>
        <dbReference type="EMBL" id="MEK8045555.1"/>
    </source>
</evidence>
<dbReference type="GO" id="GO:0008237">
    <property type="term" value="F:metallopeptidase activity"/>
    <property type="evidence" value="ECO:0007669"/>
    <property type="project" value="UniProtKB-KW"/>
</dbReference>
<dbReference type="Gene3D" id="3.30.2010.10">
    <property type="entry name" value="Metalloproteases ('zincins'), catalytic domain"/>
    <property type="match status" value="1"/>
</dbReference>
<evidence type="ECO:0000313" key="3">
    <source>
        <dbReference type="Proteomes" id="UP001379945"/>
    </source>
</evidence>
<keyword evidence="2" id="KW-0482">Metalloprotease</keyword>
<dbReference type="InterPro" id="IPR053136">
    <property type="entry name" value="UTP_pyrophosphatase-like"/>
</dbReference>
<dbReference type="RefSeq" id="WP_341397769.1">
    <property type="nucleotide sequence ID" value="NZ_JBBUTI010000002.1"/>
</dbReference>
<comment type="caution">
    <text evidence="2">The sequence shown here is derived from an EMBL/GenBank/DDBJ whole genome shotgun (WGS) entry which is preliminary data.</text>
</comment>
<feature type="domain" description="YgjP-like metallopeptidase" evidence="1">
    <location>
        <begin position="93"/>
        <end position="308"/>
    </location>
</feature>
<organism evidence="2 3">
    <name type="scientific">Ideonella margarita</name>
    <dbReference type="NCBI Taxonomy" id="2984191"/>
    <lineage>
        <taxon>Bacteria</taxon>
        <taxon>Pseudomonadati</taxon>
        <taxon>Pseudomonadota</taxon>
        <taxon>Betaproteobacteria</taxon>
        <taxon>Burkholderiales</taxon>
        <taxon>Sphaerotilaceae</taxon>
        <taxon>Ideonella</taxon>
    </lineage>
</organism>
<name>A0ABU9C5L3_9BURK</name>
<gene>
    <name evidence="2" type="ORF">AACH00_04235</name>
</gene>
<dbReference type="Proteomes" id="UP001379945">
    <property type="component" value="Unassembled WGS sequence"/>
</dbReference>
<dbReference type="EC" id="3.4.-.-" evidence="2"/>
<dbReference type="InterPro" id="IPR002725">
    <property type="entry name" value="YgjP-like_metallopeptidase"/>
</dbReference>
<keyword evidence="2" id="KW-0645">Protease</keyword>
<dbReference type="EMBL" id="JBBUTI010000002">
    <property type="protein sequence ID" value="MEK8045555.1"/>
    <property type="molecule type" value="Genomic_DNA"/>
</dbReference>
<keyword evidence="2" id="KW-0378">Hydrolase</keyword>
<protein>
    <submittedName>
        <fullName evidence="2">SprT family zinc-dependent metalloprotease</fullName>
        <ecNumber evidence="2">3.4.-.-</ecNumber>
    </submittedName>
</protein>
<dbReference type="Pfam" id="PF01863">
    <property type="entry name" value="YgjP-like"/>
    <property type="match status" value="1"/>
</dbReference>
<accession>A0ABU9C5L3</accession>
<evidence type="ECO:0000259" key="1">
    <source>
        <dbReference type="Pfam" id="PF01863"/>
    </source>
</evidence>